<evidence type="ECO:0000313" key="1">
    <source>
        <dbReference type="EMBL" id="MCI33288.1"/>
    </source>
</evidence>
<protein>
    <submittedName>
        <fullName evidence="1">NAC domain-containing protein 78-like</fullName>
    </submittedName>
</protein>
<accession>A0A392R9G5</accession>
<organism evidence="1 2">
    <name type="scientific">Trifolium medium</name>
    <dbReference type="NCBI Taxonomy" id="97028"/>
    <lineage>
        <taxon>Eukaryota</taxon>
        <taxon>Viridiplantae</taxon>
        <taxon>Streptophyta</taxon>
        <taxon>Embryophyta</taxon>
        <taxon>Tracheophyta</taxon>
        <taxon>Spermatophyta</taxon>
        <taxon>Magnoliopsida</taxon>
        <taxon>eudicotyledons</taxon>
        <taxon>Gunneridae</taxon>
        <taxon>Pentapetalae</taxon>
        <taxon>rosids</taxon>
        <taxon>fabids</taxon>
        <taxon>Fabales</taxon>
        <taxon>Fabaceae</taxon>
        <taxon>Papilionoideae</taxon>
        <taxon>50 kb inversion clade</taxon>
        <taxon>NPAAA clade</taxon>
        <taxon>Hologalegina</taxon>
        <taxon>IRL clade</taxon>
        <taxon>Trifolieae</taxon>
        <taxon>Trifolium</taxon>
    </lineage>
</organism>
<reference evidence="1 2" key="1">
    <citation type="journal article" date="2018" name="Front. Plant Sci.">
        <title>Red Clover (Trifolium pratense) and Zigzag Clover (T. medium) - A Picture of Genomic Similarities and Differences.</title>
        <authorList>
            <person name="Dluhosova J."/>
            <person name="Istvanek J."/>
            <person name="Nedelnik J."/>
            <person name="Repkova J."/>
        </authorList>
    </citation>
    <scope>NUCLEOTIDE SEQUENCE [LARGE SCALE GENOMIC DNA]</scope>
    <source>
        <strain evidence="2">cv. 10/8</strain>
        <tissue evidence="1">Leaf</tissue>
    </source>
</reference>
<name>A0A392R9G5_9FABA</name>
<dbReference type="EMBL" id="LXQA010203208">
    <property type="protein sequence ID" value="MCI33288.1"/>
    <property type="molecule type" value="Genomic_DNA"/>
</dbReference>
<dbReference type="Proteomes" id="UP000265520">
    <property type="component" value="Unassembled WGS sequence"/>
</dbReference>
<keyword evidence="2" id="KW-1185">Reference proteome</keyword>
<dbReference type="AlphaFoldDB" id="A0A392R9G5"/>
<feature type="non-terminal residue" evidence="1">
    <location>
        <position position="1"/>
    </location>
</feature>
<proteinExistence type="predicted"/>
<comment type="caution">
    <text evidence="1">The sequence shown here is derived from an EMBL/GenBank/DDBJ whole genome shotgun (WGS) entry which is preliminary data.</text>
</comment>
<sequence>YGECSSHPQYSQADVGIYDNQPDLYGVDINSVVQDGYNGETNHNENPLNFSFASEDPDLYFDASAYLASLDTLKPTIMSTGFSQTDVNSPTMVPLFLA</sequence>
<evidence type="ECO:0000313" key="2">
    <source>
        <dbReference type="Proteomes" id="UP000265520"/>
    </source>
</evidence>